<keyword evidence="3" id="KW-1185">Reference proteome</keyword>
<dbReference type="EMBL" id="NKXS01003088">
    <property type="protein sequence ID" value="PIN10899.1"/>
    <property type="molecule type" value="Genomic_DNA"/>
</dbReference>
<dbReference type="Proteomes" id="UP000231279">
    <property type="component" value="Unassembled WGS sequence"/>
</dbReference>
<comment type="caution">
    <text evidence="2">The sequence shown here is derived from an EMBL/GenBank/DDBJ whole genome shotgun (WGS) entry which is preliminary data.</text>
</comment>
<proteinExistence type="predicted"/>
<evidence type="ECO:0000313" key="3">
    <source>
        <dbReference type="Proteomes" id="UP000231279"/>
    </source>
</evidence>
<feature type="compositionally biased region" description="Basic and acidic residues" evidence="1">
    <location>
        <begin position="35"/>
        <end position="44"/>
    </location>
</feature>
<sequence length="156" mass="18015">MATIGEDFTFPTTSSGSPPRFLDSPPLWRPNPGQEKQEKSKGKEVEDEEKLIKAKRKSKGKEVEDEGKLIKAKRKSPYHDHEDEDEEKMDMLWEDLNDESSRNSEKIGQKSDVCVKALKLSKANGKKNLSIVVFIKVLKKFFLMHNSHRTIKKRSW</sequence>
<dbReference type="OrthoDB" id="1917400at2759"/>
<reference evidence="3" key="1">
    <citation type="journal article" date="2018" name="Gigascience">
        <title>Genome assembly of the Pink Ipe (Handroanthus impetiginosus, Bignoniaceae), a highly valued, ecologically keystone Neotropical timber forest tree.</title>
        <authorList>
            <person name="Silva-Junior O.B."/>
            <person name="Grattapaglia D."/>
            <person name="Novaes E."/>
            <person name="Collevatti R.G."/>
        </authorList>
    </citation>
    <scope>NUCLEOTIDE SEQUENCE [LARGE SCALE GENOMIC DNA]</scope>
    <source>
        <strain evidence="3">cv. UFG-1</strain>
    </source>
</reference>
<dbReference type="PANTHER" id="PTHR34666:SF1">
    <property type="entry name" value="OS02G0554800 PROTEIN"/>
    <property type="match status" value="1"/>
</dbReference>
<evidence type="ECO:0000256" key="1">
    <source>
        <dbReference type="SAM" id="MobiDB-lite"/>
    </source>
</evidence>
<evidence type="ECO:0000313" key="2">
    <source>
        <dbReference type="EMBL" id="PIN10899.1"/>
    </source>
</evidence>
<name>A0A2G9H041_9LAMI</name>
<dbReference type="AlphaFoldDB" id="A0A2G9H041"/>
<gene>
    <name evidence="2" type="ORF">CDL12_16501</name>
</gene>
<dbReference type="PANTHER" id="PTHR34666">
    <property type="entry name" value="EXPRESSED PROTEIN"/>
    <property type="match status" value="1"/>
</dbReference>
<protein>
    <submittedName>
        <fullName evidence="2">Uncharacterized protein</fullName>
    </submittedName>
</protein>
<feature type="region of interest" description="Disordered" evidence="1">
    <location>
        <begin position="1"/>
        <end position="88"/>
    </location>
</feature>
<feature type="compositionally biased region" description="Basic and acidic residues" evidence="1">
    <location>
        <begin position="60"/>
        <end position="69"/>
    </location>
</feature>
<organism evidence="2 3">
    <name type="scientific">Handroanthus impetiginosus</name>
    <dbReference type="NCBI Taxonomy" id="429701"/>
    <lineage>
        <taxon>Eukaryota</taxon>
        <taxon>Viridiplantae</taxon>
        <taxon>Streptophyta</taxon>
        <taxon>Embryophyta</taxon>
        <taxon>Tracheophyta</taxon>
        <taxon>Spermatophyta</taxon>
        <taxon>Magnoliopsida</taxon>
        <taxon>eudicotyledons</taxon>
        <taxon>Gunneridae</taxon>
        <taxon>Pentapetalae</taxon>
        <taxon>asterids</taxon>
        <taxon>lamiids</taxon>
        <taxon>Lamiales</taxon>
        <taxon>Bignoniaceae</taxon>
        <taxon>Crescentiina</taxon>
        <taxon>Tabebuia alliance</taxon>
        <taxon>Handroanthus</taxon>
    </lineage>
</organism>
<accession>A0A2G9H041</accession>